<accession>A0ABQ8KW81</accession>
<gene>
    <name evidence="1" type="ORF">C8Q71DRAFT_4891</name>
</gene>
<keyword evidence="2" id="KW-1185">Reference proteome</keyword>
<proteinExistence type="predicted"/>
<evidence type="ECO:0008006" key="3">
    <source>
        <dbReference type="Google" id="ProtNLM"/>
    </source>
</evidence>
<dbReference type="Proteomes" id="UP000814176">
    <property type="component" value="Unassembled WGS sequence"/>
</dbReference>
<sequence>MVSGKSPCTVHGDRAGRCRLLWPPPSSHIESKLKATTTCYNAVGRYILISHSSPAWRSLQLEEYHLADMPPAVVTASTHALRGGLPFSVRSLRQPATRSLRCVSVKTRAYACVSPLSRSLQARVHCARLSVSTARTSDDPAFSSSIPARAEDFPLVINPSPEETLNVFERLANDQYDDRVPGLYQTPSEYCAAIITNTRLIMKFLHTVDVAEFRSGTDVAPDSPIARGRAALMLTARTAHRWMQEAYPPYAPPPEEDIAQVMADFLGNTRLMDVYEAGAPEPVMQLQWQDICDAILLVYSEALPALQRVAGPMPEELVIYTAVPTEGAESG</sequence>
<protein>
    <recommendedName>
        <fullName evidence="3">DUF4272 domain-containing protein</fullName>
    </recommendedName>
</protein>
<comment type="caution">
    <text evidence="1">The sequence shown here is derived from an EMBL/GenBank/DDBJ whole genome shotgun (WGS) entry which is preliminary data.</text>
</comment>
<dbReference type="RefSeq" id="XP_047784384.1">
    <property type="nucleotide sequence ID" value="XM_047918881.1"/>
</dbReference>
<dbReference type="EMBL" id="JADCUA010000001">
    <property type="protein sequence ID" value="KAH9843574.1"/>
    <property type="molecule type" value="Genomic_DNA"/>
</dbReference>
<dbReference type="GeneID" id="71999613"/>
<evidence type="ECO:0000313" key="2">
    <source>
        <dbReference type="Proteomes" id="UP000814176"/>
    </source>
</evidence>
<name>A0ABQ8KW81_9APHY</name>
<organism evidence="1 2">
    <name type="scientific">Rhodofomes roseus</name>
    <dbReference type="NCBI Taxonomy" id="34475"/>
    <lineage>
        <taxon>Eukaryota</taxon>
        <taxon>Fungi</taxon>
        <taxon>Dikarya</taxon>
        <taxon>Basidiomycota</taxon>
        <taxon>Agaricomycotina</taxon>
        <taxon>Agaricomycetes</taxon>
        <taxon>Polyporales</taxon>
        <taxon>Rhodofomes</taxon>
    </lineage>
</organism>
<reference evidence="1 2" key="1">
    <citation type="journal article" date="2021" name="Environ. Microbiol.">
        <title>Gene family expansions and transcriptome signatures uncover fungal adaptations to wood decay.</title>
        <authorList>
            <person name="Hage H."/>
            <person name="Miyauchi S."/>
            <person name="Viragh M."/>
            <person name="Drula E."/>
            <person name="Min B."/>
            <person name="Chaduli D."/>
            <person name="Navarro D."/>
            <person name="Favel A."/>
            <person name="Norest M."/>
            <person name="Lesage-Meessen L."/>
            <person name="Balint B."/>
            <person name="Merenyi Z."/>
            <person name="de Eugenio L."/>
            <person name="Morin E."/>
            <person name="Martinez A.T."/>
            <person name="Baldrian P."/>
            <person name="Stursova M."/>
            <person name="Martinez M.J."/>
            <person name="Novotny C."/>
            <person name="Magnuson J.K."/>
            <person name="Spatafora J.W."/>
            <person name="Maurice S."/>
            <person name="Pangilinan J."/>
            <person name="Andreopoulos W."/>
            <person name="LaButti K."/>
            <person name="Hundley H."/>
            <person name="Na H."/>
            <person name="Kuo A."/>
            <person name="Barry K."/>
            <person name="Lipzen A."/>
            <person name="Henrissat B."/>
            <person name="Riley R."/>
            <person name="Ahrendt S."/>
            <person name="Nagy L.G."/>
            <person name="Grigoriev I.V."/>
            <person name="Martin F."/>
            <person name="Rosso M.N."/>
        </authorList>
    </citation>
    <scope>NUCLEOTIDE SEQUENCE [LARGE SCALE GENOMIC DNA]</scope>
    <source>
        <strain evidence="1 2">CIRM-BRFM 1785</strain>
    </source>
</reference>
<evidence type="ECO:0000313" key="1">
    <source>
        <dbReference type="EMBL" id="KAH9843574.1"/>
    </source>
</evidence>